<accession>A0A7J6EIE2</accession>
<dbReference type="InterPro" id="IPR012978">
    <property type="entry name" value="HEAT_RRP12"/>
</dbReference>
<dbReference type="AlphaFoldDB" id="A0A7J6EIE2"/>
<gene>
    <name evidence="5" type="ORF">F8388_002387</name>
    <name evidence="6" type="ORF">G4B88_024186</name>
</gene>
<reference evidence="7 8" key="1">
    <citation type="journal article" date="2020" name="bioRxiv">
        <title>Sequence and annotation of 42 cannabis genomes reveals extensive copy number variation in cannabinoid synthesis and pathogen resistance genes.</title>
        <authorList>
            <person name="Mckernan K.J."/>
            <person name="Helbert Y."/>
            <person name="Kane L.T."/>
            <person name="Ebling H."/>
            <person name="Zhang L."/>
            <person name="Liu B."/>
            <person name="Eaton Z."/>
            <person name="Mclaughlin S."/>
            <person name="Kingan S."/>
            <person name="Baybayan P."/>
            <person name="Concepcion G."/>
            <person name="Jordan M."/>
            <person name="Riva A."/>
            <person name="Barbazuk W."/>
            <person name="Harkins T."/>
        </authorList>
    </citation>
    <scope>NUCLEOTIDE SEQUENCE [LARGE SCALE GENOMIC DNA]</scope>
    <source>
        <strain evidence="7 8">cv. Jamaican Lion 4</strain>
        <strain evidence="6">Father</strain>
        <strain evidence="5">Mother</strain>
        <tissue evidence="5">Leaf</tissue>
    </source>
</reference>
<dbReference type="EMBL" id="JAATIP010000235">
    <property type="protein sequence ID" value="KAF4357489.1"/>
    <property type="molecule type" value="Genomic_DNA"/>
</dbReference>
<dbReference type="EMBL" id="JAATIQ010000066">
    <property type="protein sequence ID" value="KAF4389905.1"/>
    <property type="molecule type" value="Genomic_DNA"/>
</dbReference>
<dbReference type="PANTHER" id="PTHR48445">
    <property type="entry name" value="OS02G0782100 PROTEIN"/>
    <property type="match status" value="1"/>
</dbReference>
<keyword evidence="8" id="KW-1185">Reference proteome</keyword>
<dbReference type="PANTHER" id="PTHR48445:SF1">
    <property type="entry name" value="OS02G0782100 PROTEIN"/>
    <property type="match status" value="1"/>
</dbReference>
<sequence length="1280" mass="142858">MEGIELEEGLTSPFDGPIDQGDFCNSILARFSDSTQEEHQNLCAVIGTMSQELKDQNMPSSPVAYFGTTWSSLNRLLSEPNPPSHVVESFLTILSLLLPRVPVAVVRKKEELISGPMVRVLQLSSSTMGSIIAGLKCITHFLIIKEASSWSDVSQLYGILMNFVTDSRPKVRRQVQLCLRHVLEKFRGKSLGAQASEELTVLFKRFLLFAMDSNPNSSDGPRGAQEVLHVLDALKDCLPLMPSKYTTEILEHLKPLLAVHNPKLSRHITDCLLLLCLNPDSEVSSKTLLDVLCSLALSVTSNQTSVDALTFTARLLDAGMVKVYSRNRQLCIVKLPVVFNALRDILVSEHEEATHSAVTTLKSLIHKCIDESLIKEGVDAFKLMNLSVGSRTSGPTIIEKVCSIIESLLGYHYLDVLDPSFQVISSLFDKLGFDSSYLMRGILKSMAEMQKLPDEEFSKRKQLHECLGTALGAMGPQTFLGLLPLNLEAEDLAEVNVWLFPILKQYTIGAHLSYFMEILDMVRQMKIKSEKLELQGRVYSSRGVDALVYSLWSLLPSFCNYPFDTAQSFKDLVEDLCSALNEETDIRGIICSSLQSLILQNKKILENKNDESDLNDTEPAARQRVMSYYTPHVAADNLSALKESARDLLPVLSTIFLKSRKDDGGSLQSAIGEFASISDKGVVSRLFKNTMQKLLKVTQNAGKAEYSKKSDSMAIDEPSDESSPSAMRGKLLDLAASLLPGLNSEEVKLLFTAIKPALQDGEGLIQKKAYKVLSLILKTSDAFLASKLDEILQLMIEVLPSCNFSAKRHRLDCLYFLIVHVSKVNTEQRRRDIIGSFLTEIILALKEANKKTRSRAYDIVVEIGHAFGDEDKGGKRENLNQFFNMVAGGLAGETPHMISAAVKGLARLVYEFSDLVSTACNLLPSTFLLLRRKNREIVKANLGLLKVLVAKSKAEALQIHLKGMVEGLMMWQDDTKTHFKAKVKLLLEMLVKKCGLDAVKAVMPEEHMKLLTNIRKIKERKEKKLAAPSEEAKSHFSKATTSRQSRWNHTKIFSDFGDEETENSELEYMDDQTVSGRRGKASSQLKSKASLQRSRARGNKNLPGHLVGQIEDDEPLDLLDRQRTRSALRSTENLKRKNVSDNEPEFDADGRMIIQEEGNQKMEKSFEPESDRKSEAGSRRSASTKKTQKRQKTSDSGWAYTGNEYANKKAGGDLQKKDKLEPYAYWPLDRKMMSRRPEHRASAKKGMASVVKMTKRLEGKSASSLLSSGGLKFKKSQEKW</sequence>
<evidence type="ECO:0000259" key="4">
    <source>
        <dbReference type="Pfam" id="PF25772"/>
    </source>
</evidence>
<evidence type="ECO:0000313" key="5">
    <source>
        <dbReference type="EMBL" id="KAF4357489.1"/>
    </source>
</evidence>
<name>A0A7J6EIE2_CANSA</name>
<dbReference type="Pfam" id="PF08161">
    <property type="entry name" value="RRP12_HEAT"/>
    <property type="match status" value="1"/>
</dbReference>
<proteinExistence type="inferred from homology"/>
<feature type="domain" description="RRP12 N-terminal HEAT" evidence="4">
    <location>
        <begin position="19"/>
        <end position="283"/>
    </location>
</feature>
<dbReference type="InterPro" id="IPR016024">
    <property type="entry name" value="ARM-type_fold"/>
</dbReference>
<dbReference type="Gene3D" id="1.25.10.10">
    <property type="entry name" value="Leucine-rich Repeat Variant"/>
    <property type="match status" value="2"/>
</dbReference>
<feature type="region of interest" description="Disordered" evidence="2">
    <location>
        <begin position="1021"/>
        <end position="1044"/>
    </location>
</feature>
<protein>
    <recommendedName>
        <fullName evidence="9">RRP12-like protein</fullName>
    </recommendedName>
</protein>
<feature type="region of interest" description="Disordered" evidence="2">
    <location>
        <begin position="707"/>
        <end position="726"/>
    </location>
</feature>
<evidence type="ECO:0000256" key="1">
    <source>
        <dbReference type="ARBA" id="ARBA00007690"/>
    </source>
</evidence>
<dbReference type="Proteomes" id="UP000525078">
    <property type="component" value="Unassembled WGS sequence"/>
</dbReference>
<dbReference type="Pfam" id="PF25772">
    <property type="entry name" value="HEAT_RRP12_N"/>
    <property type="match status" value="1"/>
</dbReference>
<evidence type="ECO:0008006" key="9">
    <source>
        <dbReference type="Google" id="ProtNLM"/>
    </source>
</evidence>
<organism evidence="5 7">
    <name type="scientific">Cannabis sativa</name>
    <name type="common">Hemp</name>
    <name type="synonym">Marijuana</name>
    <dbReference type="NCBI Taxonomy" id="3483"/>
    <lineage>
        <taxon>Eukaryota</taxon>
        <taxon>Viridiplantae</taxon>
        <taxon>Streptophyta</taxon>
        <taxon>Embryophyta</taxon>
        <taxon>Tracheophyta</taxon>
        <taxon>Spermatophyta</taxon>
        <taxon>Magnoliopsida</taxon>
        <taxon>eudicotyledons</taxon>
        <taxon>Gunneridae</taxon>
        <taxon>Pentapetalae</taxon>
        <taxon>rosids</taxon>
        <taxon>fabids</taxon>
        <taxon>Rosales</taxon>
        <taxon>Cannabaceae</taxon>
        <taxon>Cannabis</taxon>
    </lineage>
</organism>
<evidence type="ECO:0000256" key="2">
    <source>
        <dbReference type="SAM" id="MobiDB-lite"/>
    </source>
</evidence>
<comment type="similarity">
    <text evidence="1">Belongs to the RRP12 family.</text>
</comment>
<feature type="region of interest" description="Disordered" evidence="2">
    <location>
        <begin position="1260"/>
        <end position="1280"/>
    </location>
</feature>
<dbReference type="InterPro" id="IPR057860">
    <property type="entry name" value="HEAT_RRP12_N"/>
</dbReference>
<feature type="compositionally biased region" description="Low complexity" evidence="2">
    <location>
        <begin position="1081"/>
        <end position="1092"/>
    </location>
</feature>
<evidence type="ECO:0000313" key="7">
    <source>
        <dbReference type="Proteomes" id="UP000525078"/>
    </source>
</evidence>
<feature type="compositionally biased region" description="Basic and acidic residues" evidence="2">
    <location>
        <begin position="1158"/>
        <end position="1178"/>
    </location>
</feature>
<feature type="region of interest" description="Disordered" evidence="2">
    <location>
        <begin position="1067"/>
        <end position="1109"/>
    </location>
</feature>
<dbReference type="InterPro" id="IPR011989">
    <property type="entry name" value="ARM-like"/>
</dbReference>
<evidence type="ECO:0000313" key="8">
    <source>
        <dbReference type="Proteomes" id="UP000583929"/>
    </source>
</evidence>
<feature type="compositionally biased region" description="Basic and acidic residues" evidence="2">
    <location>
        <begin position="1021"/>
        <end position="1034"/>
    </location>
</feature>
<dbReference type="SUPFAM" id="SSF48371">
    <property type="entry name" value="ARM repeat"/>
    <property type="match status" value="1"/>
</dbReference>
<feature type="compositionally biased region" description="Basic and acidic residues" evidence="2">
    <location>
        <begin position="1206"/>
        <end position="1217"/>
    </location>
</feature>
<feature type="compositionally biased region" description="Basic residues" evidence="2">
    <location>
        <begin position="1182"/>
        <end position="1191"/>
    </location>
</feature>
<feature type="compositionally biased region" description="Low complexity" evidence="2">
    <location>
        <begin position="1260"/>
        <end position="1271"/>
    </location>
</feature>
<feature type="region of interest" description="Disordered" evidence="2">
    <location>
        <begin position="1129"/>
        <end position="1217"/>
    </location>
</feature>
<dbReference type="Proteomes" id="UP000583929">
    <property type="component" value="Unassembled WGS sequence"/>
</dbReference>
<evidence type="ECO:0000259" key="3">
    <source>
        <dbReference type="Pfam" id="PF08161"/>
    </source>
</evidence>
<feature type="domain" description="RRP12 HEAT" evidence="3">
    <location>
        <begin position="348"/>
        <end position="657"/>
    </location>
</feature>
<comment type="caution">
    <text evidence="5">The sequence shown here is derived from an EMBL/GenBank/DDBJ whole genome shotgun (WGS) entry which is preliminary data.</text>
</comment>
<evidence type="ECO:0000313" key="6">
    <source>
        <dbReference type="EMBL" id="KAF4389905.1"/>
    </source>
</evidence>